<accession>A0ABD4ED20</accession>
<evidence type="ECO:0000313" key="3">
    <source>
        <dbReference type="Proteomes" id="UP000070063"/>
    </source>
</evidence>
<feature type="transmembrane region" description="Helical" evidence="1">
    <location>
        <begin position="12"/>
        <end position="31"/>
    </location>
</feature>
<dbReference type="Proteomes" id="UP000070063">
    <property type="component" value="Unassembled WGS sequence"/>
</dbReference>
<comment type="caution">
    <text evidence="2">The sequence shown here is derived from an EMBL/GenBank/DDBJ whole genome shotgun (WGS) entry which is preliminary data.</text>
</comment>
<reference evidence="2 3" key="1">
    <citation type="submission" date="2016-01" db="EMBL/GenBank/DDBJ databases">
        <authorList>
            <person name="Mitreva M."/>
            <person name="Pepin K.H."/>
            <person name="Mihindukulasuriya K.A."/>
            <person name="Fulton R."/>
            <person name="Fronick C."/>
            <person name="O'Laughlin M."/>
            <person name="Miner T."/>
            <person name="Herter B."/>
            <person name="Rosa B.A."/>
            <person name="Cordes M."/>
            <person name="Tomlinson C."/>
            <person name="Wollam A."/>
            <person name="Palsikar V.B."/>
            <person name="Mardis E.R."/>
            <person name="Wilson R.K."/>
        </authorList>
    </citation>
    <scope>NUCLEOTIDE SEQUENCE [LARGE SCALE GENOMIC DNA]</scope>
    <source>
        <strain evidence="2 3">MJR7738</strain>
    </source>
</reference>
<sequence length="39" mass="4329">MPATGAVDDNGYQAPFFGSLFAISGTILFLARRRKHHHQ</sequence>
<evidence type="ECO:0000256" key="1">
    <source>
        <dbReference type="SAM" id="Phobius"/>
    </source>
</evidence>
<keyword evidence="1" id="KW-1133">Transmembrane helix</keyword>
<name>A0ABD4ED20_STALU</name>
<organism evidence="2 3">
    <name type="scientific">Staphylococcus lugdunensis</name>
    <dbReference type="NCBI Taxonomy" id="28035"/>
    <lineage>
        <taxon>Bacteria</taxon>
        <taxon>Bacillati</taxon>
        <taxon>Bacillota</taxon>
        <taxon>Bacilli</taxon>
        <taxon>Bacillales</taxon>
        <taxon>Staphylococcaceae</taxon>
        <taxon>Staphylococcus</taxon>
    </lineage>
</organism>
<dbReference type="AlphaFoldDB" id="A0ABD4ED20"/>
<protein>
    <submittedName>
        <fullName evidence="2">LPXTG-motif protein cell wall anchor domain protein</fullName>
    </submittedName>
</protein>
<keyword evidence="1" id="KW-0472">Membrane</keyword>
<evidence type="ECO:0000313" key="2">
    <source>
        <dbReference type="EMBL" id="KXA36314.1"/>
    </source>
</evidence>
<gene>
    <name evidence="2" type="ORF">HMPREF3225_02289</name>
</gene>
<keyword evidence="1" id="KW-0812">Transmembrane</keyword>
<proteinExistence type="predicted"/>
<dbReference type="EMBL" id="LRQI01000092">
    <property type="protein sequence ID" value="KXA36314.1"/>
    <property type="molecule type" value="Genomic_DNA"/>
</dbReference>